<organism evidence="1 2">
    <name type="scientific">Shewanella halifaxensis (strain HAW-EB4)</name>
    <dbReference type="NCBI Taxonomy" id="458817"/>
    <lineage>
        <taxon>Bacteria</taxon>
        <taxon>Pseudomonadati</taxon>
        <taxon>Pseudomonadota</taxon>
        <taxon>Gammaproteobacteria</taxon>
        <taxon>Alteromonadales</taxon>
        <taxon>Shewanellaceae</taxon>
        <taxon>Shewanella</taxon>
    </lineage>
</organism>
<dbReference type="EMBL" id="CP000931">
    <property type="protein sequence ID" value="ABZ76325.1"/>
    <property type="molecule type" value="Genomic_DNA"/>
</dbReference>
<dbReference type="eggNOG" id="ENOG5031I7V">
    <property type="taxonomic scope" value="Bacteria"/>
</dbReference>
<evidence type="ECO:0000313" key="1">
    <source>
        <dbReference type="EMBL" id="ABZ76325.1"/>
    </source>
</evidence>
<proteinExistence type="predicted"/>
<dbReference type="AlphaFoldDB" id="B0TQT0"/>
<dbReference type="HOGENOM" id="CLU_2358143_0_0_6"/>
<gene>
    <name evidence="1" type="ordered locus">Shal_1760</name>
</gene>
<reference evidence="1" key="1">
    <citation type="submission" date="2008-01" db="EMBL/GenBank/DDBJ databases">
        <title>Complete sequence of Shewanella halifaxensis HAW-EB4.</title>
        <authorList>
            <consortium name="US DOE Joint Genome Institute"/>
            <person name="Copeland A."/>
            <person name="Lucas S."/>
            <person name="Lapidus A."/>
            <person name="Glavina del Rio T."/>
            <person name="Dalin E."/>
            <person name="Tice H."/>
            <person name="Bruce D."/>
            <person name="Goodwin L."/>
            <person name="Pitluck S."/>
            <person name="Sims D."/>
            <person name="Brettin T."/>
            <person name="Detter J.C."/>
            <person name="Han C."/>
            <person name="Kuske C.R."/>
            <person name="Schmutz J."/>
            <person name="Larimer F."/>
            <person name="Land M."/>
            <person name="Hauser L."/>
            <person name="Kyrpides N."/>
            <person name="Kim E."/>
            <person name="Zhao J.-S."/>
            <person name="Richardson P."/>
        </authorList>
    </citation>
    <scope>NUCLEOTIDE SEQUENCE [LARGE SCALE GENOMIC DNA]</scope>
    <source>
        <strain evidence="1">HAW-EB4</strain>
    </source>
</reference>
<protein>
    <submittedName>
        <fullName evidence="1">Uncharacterized protein</fullName>
    </submittedName>
</protein>
<dbReference type="KEGG" id="shl:Shal_1760"/>
<evidence type="ECO:0000313" key="2">
    <source>
        <dbReference type="Proteomes" id="UP000001317"/>
    </source>
</evidence>
<name>B0TQT0_SHEHH</name>
<dbReference type="Proteomes" id="UP000001317">
    <property type="component" value="Chromosome"/>
</dbReference>
<sequence length="96" mass="11364">MNKLKPTTEELDNEDINLDESCQILTQKKKKLNNALTVLSNLIEQLQTEEDSDELDFYEEYQKLYFDVQKGIWAEIDDPLESHILIHFVSTYIDHM</sequence>
<dbReference type="RefSeq" id="WP_012276860.1">
    <property type="nucleotide sequence ID" value="NC_010334.1"/>
</dbReference>
<dbReference type="OrthoDB" id="9874480at2"/>
<accession>B0TQT0</accession>
<keyword evidence="2" id="KW-1185">Reference proteome</keyword>